<proteinExistence type="predicted"/>
<evidence type="ECO:0000313" key="1">
    <source>
        <dbReference type="EMBL" id="TWB67802.1"/>
    </source>
</evidence>
<dbReference type="InterPro" id="IPR011990">
    <property type="entry name" value="TPR-like_helical_dom_sf"/>
</dbReference>
<evidence type="ECO:0008006" key="3">
    <source>
        <dbReference type="Google" id="ProtNLM"/>
    </source>
</evidence>
<dbReference type="RefSeq" id="WP_145613392.1">
    <property type="nucleotide sequence ID" value="NZ_VITV01000013.1"/>
</dbReference>
<dbReference type="Proteomes" id="UP000320516">
    <property type="component" value="Unassembled WGS sequence"/>
</dbReference>
<dbReference type="Gene3D" id="1.25.40.10">
    <property type="entry name" value="Tetratricopeptide repeat domain"/>
    <property type="match status" value="1"/>
</dbReference>
<gene>
    <name evidence="1" type="ORF">FBZ87_11345</name>
</gene>
<dbReference type="SUPFAM" id="SSF53474">
    <property type="entry name" value="alpha/beta-Hydrolases"/>
    <property type="match status" value="1"/>
</dbReference>
<organism evidence="1 2">
    <name type="scientific">Nitrospirillum amazonense</name>
    <dbReference type="NCBI Taxonomy" id="28077"/>
    <lineage>
        <taxon>Bacteria</taxon>
        <taxon>Pseudomonadati</taxon>
        <taxon>Pseudomonadota</taxon>
        <taxon>Alphaproteobacteria</taxon>
        <taxon>Rhodospirillales</taxon>
        <taxon>Azospirillaceae</taxon>
        <taxon>Nitrospirillum</taxon>
    </lineage>
</organism>
<sequence>MGYSLYGVMSKSPNWFPRKDMEGAIRVINSDLQQSRPLSIITYGHSQGGYAALRYSADLNAVAIASSPQYTIDPAKSEGMAGPYYKFFDSSLHEEMEIRREHVKKGSVFFYDPIFEEDSWHARKIIENSDATPILAPFTGHATILHLIDTGAIDSIFNSDQITIDAFSIRKKIRNHRGKSVIYWINRVYALSRNVDRFAGEIEHAARNAVKFASRSPEPRVELAKILYRTGRHEEAGSAISLAFTFVEEASREEVWYEIIELLGKIHGPKPALLASQLLVLYRPALIHAQFLLAYYLIYTKRFEEGRAILRQILSYGGHVSDRNQFLSLLLEAGMQAEWKELSK</sequence>
<evidence type="ECO:0000313" key="2">
    <source>
        <dbReference type="Proteomes" id="UP000320516"/>
    </source>
</evidence>
<dbReference type="InterPro" id="IPR029058">
    <property type="entry name" value="AB_hydrolase_fold"/>
</dbReference>
<name>A0A560J9D2_9PROT</name>
<protein>
    <recommendedName>
        <fullName evidence="3">Alpha/beta hydrolase family protein</fullName>
    </recommendedName>
</protein>
<reference evidence="1 2" key="1">
    <citation type="submission" date="2019-06" db="EMBL/GenBank/DDBJ databases">
        <title>Genomic Encyclopedia of Type Strains, Phase IV (KMG-V): Genome sequencing to study the core and pangenomes of soil and plant-associated prokaryotes.</title>
        <authorList>
            <person name="Whitman W."/>
        </authorList>
    </citation>
    <scope>NUCLEOTIDE SEQUENCE [LARGE SCALE GENOMIC DNA]</scope>
    <source>
        <strain evidence="1 2">BR 12005</strain>
    </source>
</reference>
<dbReference type="AlphaFoldDB" id="A0A560J9D2"/>
<comment type="caution">
    <text evidence="1">The sequence shown here is derived from an EMBL/GenBank/DDBJ whole genome shotgun (WGS) entry which is preliminary data.</text>
</comment>
<accession>A0A560J9D2</accession>
<dbReference type="EMBL" id="VITV01000013">
    <property type="protein sequence ID" value="TWB67802.1"/>
    <property type="molecule type" value="Genomic_DNA"/>
</dbReference>
<dbReference type="SUPFAM" id="SSF48452">
    <property type="entry name" value="TPR-like"/>
    <property type="match status" value="1"/>
</dbReference>